<dbReference type="Gene3D" id="1.20.144.10">
    <property type="entry name" value="Phosphatidic acid phosphatase type 2/haloperoxidase"/>
    <property type="match status" value="1"/>
</dbReference>
<feature type="transmembrane region" description="Helical" evidence="7">
    <location>
        <begin position="27"/>
        <end position="51"/>
    </location>
</feature>
<sequence length="187" mass="21411">MFDIIQFIDQSIIFWIYSWGGTQILDIVTVLLSYTGTIRLAAIILSVYFFIRPETRKISYVIIGALIFTNAIVFILKHMVDRPRPYIWLGIPEVEMLVNSSPYTSFPSGHSVSAFSTMMVLAWYFRKLLIPGIAAAIVVATARVYLLVHYPSDIFAGAVIGIVFSIVFILIFEHFWKEKQKEKETDF</sequence>
<evidence type="ECO:0000256" key="6">
    <source>
        <dbReference type="ARBA" id="ARBA00023136"/>
    </source>
</evidence>
<dbReference type="EMBL" id="JAWDKD010000009">
    <property type="protein sequence ID" value="MDV0446660.1"/>
    <property type="molecule type" value="Genomic_DNA"/>
</dbReference>
<dbReference type="AlphaFoldDB" id="A0AAE4MIX7"/>
<feature type="transmembrane region" description="Helical" evidence="7">
    <location>
        <begin position="58"/>
        <end position="80"/>
    </location>
</feature>
<dbReference type="PANTHER" id="PTHR14969">
    <property type="entry name" value="SPHINGOSINE-1-PHOSPHATE PHOSPHOHYDROLASE"/>
    <property type="match status" value="1"/>
</dbReference>
<dbReference type="PANTHER" id="PTHR14969:SF62">
    <property type="entry name" value="DECAPRENYLPHOSPHORYL-5-PHOSPHORIBOSE PHOSPHATASE RV3807C-RELATED"/>
    <property type="match status" value="1"/>
</dbReference>
<organism evidence="9 10">
    <name type="scientific">Methanolapillus africanus</name>
    <dbReference type="NCBI Taxonomy" id="3028297"/>
    <lineage>
        <taxon>Archaea</taxon>
        <taxon>Methanobacteriati</taxon>
        <taxon>Methanobacteriota</taxon>
        <taxon>Stenosarchaea group</taxon>
        <taxon>Methanomicrobia</taxon>
        <taxon>Methanosarcinales</taxon>
        <taxon>Methanosarcinaceae</taxon>
        <taxon>Methanolapillus</taxon>
    </lineage>
</organism>
<dbReference type="SUPFAM" id="SSF48317">
    <property type="entry name" value="Acid phosphatase/Vanadium-dependent haloperoxidase"/>
    <property type="match status" value="1"/>
</dbReference>
<dbReference type="InterPro" id="IPR036938">
    <property type="entry name" value="PAP2/HPO_sf"/>
</dbReference>
<keyword evidence="2" id="KW-1003">Cell membrane</keyword>
<evidence type="ECO:0000256" key="3">
    <source>
        <dbReference type="ARBA" id="ARBA00022692"/>
    </source>
</evidence>
<evidence type="ECO:0000313" key="9">
    <source>
        <dbReference type="EMBL" id="MDV0446660.1"/>
    </source>
</evidence>
<evidence type="ECO:0000256" key="7">
    <source>
        <dbReference type="SAM" id="Phobius"/>
    </source>
</evidence>
<keyword evidence="4" id="KW-0378">Hydrolase</keyword>
<gene>
    <name evidence="9" type="ORF">MsAg5_05100</name>
</gene>
<evidence type="ECO:0000256" key="4">
    <source>
        <dbReference type="ARBA" id="ARBA00022801"/>
    </source>
</evidence>
<dbReference type="GO" id="GO:0016787">
    <property type="term" value="F:hydrolase activity"/>
    <property type="evidence" value="ECO:0007669"/>
    <property type="project" value="UniProtKB-KW"/>
</dbReference>
<dbReference type="InterPro" id="IPR000326">
    <property type="entry name" value="PAP2/HPO"/>
</dbReference>
<evidence type="ECO:0000259" key="8">
    <source>
        <dbReference type="SMART" id="SM00014"/>
    </source>
</evidence>
<keyword evidence="6 7" id="KW-0472">Membrane</keyword>
<evidence type="ECO:0000256" key="2">
    <source>
        <dbReference type="ARBA" id="ARBA00022475"/>
    </source>
</evidence>
<feature type="domain" description="Phosphatidic acid phosphatase type 2/haloperoxidase" evidence="8">
    <location>
        <begin position="58"/>
        <end position="169"/>
    </location>
</feature>
<name>A0AAE4MIX7_9EURY</name>
<comment type="caution">
    <text evidence="9">The sequence shown here is derived from an EMBL/GenBank/DDBJ whole genome shotgun (WGS) entry which is preliminary data.</text>
</comment>
<keyword evidence="5 7" id="KW-1133">Transmembrane helix</keyword>
<feature type="transmembrane region" description="Helical" evidence="7">
    <location>
        <begin position="128"/>
        <end position="148"/>
    </location>
</feature>
<keyword evidence="3 7" id="KW-0812">Transmembrane</keyword>
<feature type="transmembrane region" description="Helical" evidence="7">
    <location>
        <begin position="154"/>
        <end position="172"/>
    </location>
</feature>
<protein>
    <recommendedName>
        <fullName evidence="8">Phosphatidic acid phosphatase type 2/haloperoxidase domain-containing protein</fullName>
    </recommendedName>
</protein>
<comment type="subcellular location">
    <subcellularLocation>
        <location evidence="1">Cell membrane</location>
        <topology evidence="1">Multi-pass membrane protein</topology>
    </subcellularLocation>
</comment>
<proteinExistence type="predicted"/>
<dbReference type="RefSeq" id="WP_338099065.1">
    <property type="nucleotide sequence ID" value="NZ_JAWDKD010000009.1"/>
</dbReference>
<dbReference type="GO" id="GO:0005886">
    <property type="term" value="C:plasma membrane"/>
    <property type="evidence" value="ECO:0007669"/>
    <property type="project" value="UniProtKB-SubCell"/>
</dbReference>
<evidence type="ECO:0000313" key="10">
    <source>
        <dbReference type="Proteomes" id="UP001271789"/>
    </source>
</evidence>
<dbReference type="Pfam" id="PF01569">
    <property type="entry name" value="PAP2"/>
    <property type="match status" value="1"/>
</dbReference>
<reference evidence="9" key="1">
    <citation type="submission" date="2023-06" db="EMBL/GenBank/DDBJ databases">
        <title>Genome sequence of Methanosarcinaceae archaeon Ag5.</title>
        <authorList>
            <person name="Protasov E."/>
            <person name="Platt K."/>
            <person name="Poehlein A."/>
            <person name="Daniel R."/>
            <person name="Brune A."/>
        </authorList>
    </citation>
    <scope>NUCLEOTIDE SEQUENCE</scope>
    <source>
        <strain evidence="9">Ag5</strain>
    </source>
</reference>
<evidence type="ECO:0000256" key="5">
    <source>
        <dbReference type="ARBA" id="ARBA00022989"/>
    </source>
</evidence>
<keyword evidence="10" id="KW-1185">Reference proteome</keyword>
<accession>A0AAE4MIX7</accession>
<evidence type="ECO:0000256" key="1">
    <source>
        <dbReference type="ARBA" id="ARBA00004651"/>
    </source>
</evidence>
<dbReference type="SMART" id="SM00014">
    <property type="entry name" value="acidPPc"/>
    <property type="match status" value="1"/>
</dbReference>
<dbReference type="Proteomes" id="UP001271789">
    <property type="component" value="Unassembled WGS sequence"/>
</dbReference>